<dbReference type="PANTHER" id="PTHR44379">
    <property type="entry name" value="OXIDOREDUCTASE WITH IRON-SULFUR SUBUNIT"/>
    <property type="match status" value="1"/>
</dbReference>
<protein>
    <submittedName>
        <fullName evidence="7">Aldehyde oxidoreductase, Fe-S cluster-binding subunit</fullName>
    </submittedName>
</protein>
<evidence type="ECO:0000256" key="2">
    <source>
        <dbReference type="ARBA" id="ARBA00022723"/>
    </source>
</evidence>
<reference evidence="7" key="2">
    <citation type="submission" date="2003-12" db="EMBL/GenBank/DDBJ databases">
        <title>Monterey Bay Coastal Ocean Microbial Observatory environmental clone sequencing.</title>
        <authorList>
            <person name="DeLong E.F."/>
        </authorList>
    </citation>
    <scope>NUCLEOTIDE SEQUENCE</scope>
</reference>
<dbReference type="InterPro" id="IPR036884">
    <property type="entry name" value="2Fe-2S-bd_dom_sf"/>
</dbReference>
<gene>
    <name evidence="7" type="ORF">MBMO_EBAC000-65D02.23</name>
</gene>
<dbReference type="InterPro" id="IPR051452">
    <property type="entry name" value="Diverse_Oxidoreductases"/>
</dbReference>
<evidence type="ECO:0000256" key="5">
    <source>
        <dbReference type="ARBA" id="ARBA00023014"/>
    </source>
</evidence>
<dbReference type="PROSITE" id="PS51085">
    <property type="entry name" value="2FE2S_FER_2"/>
    <property type="match status" value="1"/>
</dbReference>
<dbReference type="Pfam" id="PF00111">
    <property type="entry name" value="Fer2"/>
    <property type="match status" value="1"/>
</dbReference>
<dbReference type="SUPFAM" id="SSF47741">
    <property type="entry name" value="CO dehydrogenase ISP C-domain like"/>
    <property type="match status" value="1"/>
</dbReference>
<dbReference type="InterPro" id="IPR002888">
    <property type="entry name" value="2Fe-2S-bd"/>
</dbReference>
<evidence type="ECO:0000256" key="3">
    <source>
        <dbReference type="ARBA" id="ARBA00023002"/>
    </source>
</evidence>
<feature type="domain" description="2Fe-2S ferredoxin-type" evidence="6">
    <location>
        <begin position="1"/>
        <end position="77"/>
    </location>
</feature>
<keyword evidence="1" id="KW-0001">2Fe-2S</keyword>
<organism evidence="7">
    <name type="scientific">uncultured marine bacterium 443</name>
    <dbReference type="NCBI Taxonomy" id="257393"/>
    <lineage>
        <taxon>Bacteria</taxon>
        <taxon>environmental samples</taxon>
    </lineage>
</organism>
<keyword evidence="5" id="KW-0411">Iron-sulfur</keyword>
<sequence length="168" mass="17804">MANIKINGKDHSLEGLDPTMPLLWALRDHAGIQGVKYGCGVGQCGACTVWLDGIATRSCLLPVGALDGQAVTTIEGLATKALHPVQRAWIEHDVAQCGYCQAGQIMSAAALLEKNPRPTDDEINDAMKGNICRCGTYVRIKSAIKSASASMVASALFYDATQTEETPV</sequence>
<accession>Q6SGZ0</accession>
<dbReference type="InterPro" id="IPR036010">
    <property type="entry name" value="2Fe-2S_ferredoxin-like_sf"/>
</dbReference>
<reference evidence="7" key="1">
    <citation type="submission" date="2003-11" db="EMBL/GenBank/DDBJ databases">
        <authorList>
            <person name="Heidelberg J.F."/>
            <person name="Eisen J.A."/>
            <person name="Nelson W.C."/>
            <person name="DeLong E.F."/>
        </authorList>
    </citation>
    <scope>NUCLEOTIDE SEQUENCE</scope>
</reference>
<keyword evidence="4" id="KW-0408">Iron</keyword>
<dbReference type="FunFam" id="1.10.150.120:FF:000003">
    <property type="entry name" value="Carbon monoxide dehydrogenase, small subunit"/>
    <property type="match status" value="1"/>
</dbReference>
<dbReference type="InterPro" id="IPR012675">
    <property type="entry name" value="Beta-grasp_dom_sf"/>
</dbReference>
<dbReference type="PROSITE" id="PS00197">
    <property type="entry name" value="2FE2S_FER_1"/>
    <property type="match status" value="1"/>
</dbReference>
<dbReference type="CDD" id="cd00207">
    <property type="entry name" value="fer2"/>
    <property type="match status" value="1"/>
</dbReference>
<dbReference type="GO" id="GO:0016491">
    <property type="term" value="F:oxidoreductase activity"/>
    <property type="evidence" value="ECO:0007669"/>
    <property type="project" value="UniProtKB-KW"/>
</dbReference>
<dbReference type="GO" id="GO:0046872">
    <property type="term" value="F:metal ion binding"/>
    <property type="evidence" value="ECO:0007669"/>
    <property type="project" value="UniProtKB-KW"/>
</dbReference>
<dbReference type="Pfam" id="PF01799">
    <property type="entry name" value="Fer2_2"/>
    <property type="match status" value="1"/>
</dbReference>
<evidence type="ECO:0000313" key="7">
    <source>
        <dbReference type="EMBL" id="AAR37829.1"/>
    </source>
</evidence>
<keyword evidence="2" id="KW-0479">Metal-binding</keyword>
<dbReference type="InterPro" id="IPR006058">
    <property type="entry name" value="2Fe2S_fd_BS"/>
</dbReference>
<evidence type="ECO:0000256" key="1">
    <source>
        <dbReference type="ARBA" id="ARBA00022714"/>
    </source>
</evidence>
<dbReference type="SUPFAM" id="SSF54292">
    <property type="entry name" value="2Fe-2S ferredoxin-like"/>
    <property type="match status" value="1"/>
</dbReference>
<proteinExistence type="predicted"/>
<dbReference type="GO" id="GO:0051537">
    <property type="term" value="F:2 iron, 2 sulfur cluster binding"/>
    <property type="evidence" value="ECO:0007669"/>
    <property type="project" value="UniProtKB-KW"/>
</dbReference>
<dbReference type="Gene3D" id="3.10.20.30">
    <property type="match status" value="1"/>
</dbReference>
<evidence type="ECO:0000259" key="6">
    <source>
        <dbReference type="PROSITE" id="PS51085"/>
    </source>
</evidence>
<dbReference type="EMBL" id="AY458640">
    <property type="protein sequence ID" value="AAR37829.1"/>
    <property type="molecule type" value="Genomic_DNA"/>
</dbReference>
<keyword evidence="3" id="KW-0560">Oxidoreductase</keyword>
<dbReference type="Gene3D" id="1.10.150.120">
    <property type="entry name" value="[2Fe-2S]-binding domain"/>
    <property type="match status" value="1"/>
</dbReference>
<dbReference type="InterPro" id="IPR001041">
    <property type="entry name" value="2Fe-2S_ferredoxin-type"/>
</dbReference>
<name>Q6SGZ0_9BACT</name>
<dbReference type="AlphaFoldDB" id="Q6SGZ0"/>
<dbReference type="PANTHER" id="PTHR44379:SF2">
    <property type="entry name" value="BLR6218 PROTEIN"/>
    <property type="match status" value="1"/>
</dbReference>
<evidence type="ECO:0000256" key="4">
    <source>
        <dbReference type="ARBA" id="ARBA00023004"/>
    </source>
</evidence>